<evidence type="ECO:0000313" key="1">
    <source>
        <dbReference type="EMBL" id="CAG8764349.1"/>
    </source>
</evidence>
<proteinExistence type="predicted"/>
<protein>
    <submittedName>
        <fullName evidence="1">20342_t:CDS:1</fullName>
    </submittedName>
</protein>
<organism evidence="1 2">
    <name type="scientific">Racocetra persica</name>
    <dbReference type="NCBI Taxonomy" id="160502"/>
    <lineage>
        <taxon>Eukaryota</taxon>
        <taxon>Fungi</taxon>
        <taxon>Fungi incertae sedis</taxon>
        <taxon>Mucoromycota</taxon>
        <taxon>Glomeromycotina</taxon>
        <taxon>Glomeromycetes</taxon>
        <taxon>Diversisporales</taxon>
        <taxon>Gigasporaceae</taxon>
        <taxon>Racocetra</taxon>
    </lineage>
</organism>
<sequence>YGLSEGRPSEKGIRIDAQTFLDHVLKDDDLKNTKLITYGQSLGGAISIDLVSRNEDKFSAMILENTFLSIVSKPFSPKVIPYVMPHLKYLAFLCHQIWPSENSIRQIVHTPILFLSGARDEIVPPSHMTDLYEFSQTKDKEFKRFDNGFHNDTTIQPGYFETIGEFLRKENLLDDEGKEWVRI</sequence>
<gene>
    <name evidence="1" type="ORF">RPERSI_LOCUS15610</name>
</gene>
<feature type="non-terminal residue" evidence="1">
    <location>
        <position position="1"/>
    </location>
</feature>
<dbReference type="Proteomes" id="UP000789920">
    <property type="component" value="Unassembled WGS sequence"/>
</dbReference>
<comment type="caution">
    <text evidence="1">The sequence shown here is derived from an EMBL/GenBank/DDBJ whole genome shotgun (WGS) entry which is preliminary data.</text>
</comment>
<evidence type="ECO:0000313" key="2">
    <source>
        <dbReference type="Proteomes" id="UP000789920"/>
    </source>
</evidence>
<name>A0ACA9QT28_9GLOM</name>
<reference evidence="1" key="1">
    <citation type="submission" date="2021-06" db="EMBL/GenBank/DDBJ databases">
        <authorList>
            <person name="Kallberg Y."/>
            <person name="Tangrot J."/>
            <person name="Rosling A."/>
        </authorList>
    </citation>
    <scope>NUCLEOTIDE SEQUENCE</scope>
    <source>
        <strain evidence="1">MA461A</strain>
    </source>
</reference>
<dbReference type="EMBL" id="CAJVQC010037660">
    <property type="protein sequence ID" value="CAG8764349.1"/>
    <property type="molecule type" value="Genomic_DNA"/>
</dbReference>
<keyword evidence="2" id="KW-1185">Reference proteome</keyword>
<accession>A0ACA9QT28</accession>